<dbReference type="InterPro" id="IPR050482">
    <property type="entry name" value="Sensor_HK_TwoCompSys"/>
</dbReference>
<feature type="coiled-coil region" evidence="4">
    <location>
        <begin position="169"/>
        <end position="196"/>
    </location>
</feature>
<evidence type="ECO:0000313" key="8">
    <source>
        <dbReference type="Proteomes" id="UP000578112"/>
    </source>
</evidence>
<dbReference type="InterPro" id="IPR017205">
    <property type="entry name" value="Sig_transdc_His_kinase_ChrS"/>
</dbReference>
<dbReference type="SMART" id="SM00387">
    <property type="entry name" value="HATPase_c"/>
    <property type="match status" value="1"/>
</dbReference>
<reference evidence="7 8" key="1">
    <citation type="submission" date="2020-08" db="EMBL/GenBank/DDBJ databases">
        <title>Sequencing the genomes of 1000 actinobacteria strains.</title>
        <authorList>
            <person name="Klenk H.-P."/>
        </authorList>
    </citation>
    <scope>NUCLEOTIDE SEQUENCE [LARGE SCALE GENOMIC DNA]</scope>
    <source>
        <strain evidence="7 8">DSM 43149</strain>
    </source>
</reference>
<evidence type="ECO:0000313" key="7">
    <source>
        <dbReference type="EMBL" id="MBB4760801.1"/>
    </source>
</evidence>
<dbReference type="Gene3D" id="3.30.565.10">
    <property type="entry name" value="Histidine kinase-like ATPase, C-terminal domain"/>
    <property type="match status" value="1"/>
</dbReference>
<evidence type="ECO:0000259" key="6">
    <source>
        <dbReference type="PROSITE" id="PS50109"/>
    </source>
</evidence>
<dbReference type="InterPro" id="IPR005467">
    <property type="entry name" value="His_kinase_dom"/>
</dbReference>
<feature type="transmembrane region" description="Helical" evidence="5">
    <location>
        <begin position="118"/>
        <end position="138"/>
    </location>
</feature>
<feature type="transmembrane region" description="Helical" evidence="5">
    <location>
        <begin position="28"/>
        <end position="47"/>
    </location>
</feature>
<keyword evidence="5" id="KW-0812">Transmembrane</keyword>
<gene>
    <name evidence="7" type="ORF">BJ971_001357</name>
</gene>
<keyword evidence="3" id="KW-0902">Two-component regulatory system</keyword>
<dbReference type="Proteomes" id="UP000578112">
    <property type="component" value="Unassembled WGS sequence"/>
</dbReference>
<dbReference type="CDD" id="cd16917">
    <property type="entry name" value="HATPase_UhpB-NarQ-NarX-like"/>
    <property type="match status" value="1"/>
</dbReference>
<feature type="transmembrane region" description="Helical" evidence="5">
    <location>
        <begin position="79"/>
        <end position="106"/>
    </location>
</feature>
<keyword evidence="5" id="KW-0472">Membrane</keyword>
<dbReference type="Pfam" id="PF02518">
    <property type="entry name" value="HATPase_c"/>
    <property type="match status" value="1"/>
</dbReference>
<evidence type="ECO:0000256" key="5">
    <source>
        <dbReference type="SAM" id="Phobius"/>
    </source>
</evidence>
<keyword evidence="4" id="KW-0175">Coiled coil</keyword>
<accession>A0A7W7HU37</accession>
<comment type="caution">
    <text evidence="7">The sequence shown here is derived from an EMBL/GenBank/DDBJ whole genome shotgun (WGS) entry which is preliminary data.</text>
</comment>
<feature type="domain" description="Histidine kinase" evidence="6">
    <location>
        <begin position="306"/>
        <end position="390"/>
    </location>
</feature>
<protein>
    <submittedName>
        <fullName evidence="7">Signal transduction histidine kinase</fullName>
    </submittedName>
</protein>
<dbReference type="Gene3D" id="1.20.5.1930">
    <property type="match status" value="1"/>
</dbReference>
<organism evidence="7 8">
    <name type="scientific">Actinoplanes digitatis</name>
    <dbReference type="NCBI Taxonomy" id="1868"/>
    <lineage>
        <taxon>Bacteria</taxon>
        <taxon>Bacillati</taxon>
        <taxon>Actinomycetota</taxon>
        <taxon>Actinomycetes</taxon>
        <taxon>Micromonosporales</taxon>
        <taxon>Micromonosporaceae</taxon>
        <taxon>Actinoplanes</taxon>
    </lineage>
</organism>
<keyword evidence="1" id="KW-0808">Transferase</keyword>
<feature type="transmembrane region" description="Helical" evidence="5">
    <location>
        <begin position="144"/>
        <end position="166"/>
    </location>
</feature>
<dbReference type="InterPro" id="IPR036890">
    <property type="entry name" value="HATPase_C_sf"/>
</dbReference>
<keyword evidence="5" id="KW-1133">Transmembrane helix</keyword>
<dbReference type="RefSeq" id="WP_239087886.1">
    <property type="nucleotide sequence ID" value="NZ_BOMK01000092.1"/>
</dbReference>
<dbReference type="EMBL" id="JACHNH010000001">
    <property type="protein sequence ID" value="MBB4760801.1"/>
    <property type="molecule type" value="Genomic_DNA"/>
</dbReference>
<dbReference type="PROSITE" id="PS50109">
    <property type="entry name" value="HIS_KIN"/>
    <property type="match status" value="1"/>
</dbReference>
<dbReference type="AlphaFoldDB" id="A0A7W7HU37"/>
<evidence type="ECO:0000256" key="2">
    <source>
        <dbReference type="ARBA" id="ARBA00022777"/>
    </source>
</evidence>
<dbReference type="InterPro" id="IPR003594">
    <property type="entry name" value="HATPase_dom"/>
</dbReference>
<dbReference type="PANTHER" id="PTHR24421">
    <property type="entry name" value="NITRATE/NITRITE SENSOR PROTEIN NARX-RELATED"/>
    <property type="match status" value="1"/>
</dbReference>
<dbReference type="GO" id="GO:0046983">
    <property type="term" value="F:protein dimerization activity"/>
    <property type="evidence" value="ECO:0007669"/>
    <property type="project" value="InterPro"/>
</dbReference>
<dbReference type="PIRSF" id="PIRSF037434">
    <property type="entry name" value="STHK_ChrS"/>
    <property type="match status" value="1"/>
</dbReference>
<dbReference type="GO" id="GO:0000155">
    <property type="term" value="F:phosphorelay sensor kinase activity"/>
    <property type="evidence" value="ECO:0007669"/>
    <property type="project" value="InterPro"/>
</dbReference>
<name>A0A7W7HU37_9ACTN</name>
<dbReference type="Pfam" id="PF07730">
    <property type="entry name" value="HisKA_3"/>
    <property type="match status" value="1"/>
</dbReference>
<dbReference type="PANTHER" id="PTHR24421:SF62">
    <property type="entry name" value="SENSORY TRANSDUCTION HISTIDINE KINASE"/>
    <property type="match status" value="1"/>
</dbReference>
<feature type="transmembrane region" description="Helical" evidence="5">
    <location>
        <begin position="54"/>
        <end position="73"/>
    </location>
</feature>
<dbReference type="GO" id="GO:0016020">
    <property type="term" value="C:membrane"/>
    <property type="evidence" value="ECO:0007669"/>
    <property type="project" value="InterPro"/>
</dbReference>
<evidence type="ECO:0000256" key="1">
    <source>
        <dbReference type="ARBA" id="ARBA00022679"/>
    </source>
</evidence>
<dbReference type="InterPro" id="IPR011712">
    <property type="entry name" value="Sig_transdc_His_kin_sub3_dim/P"/>
</dbReference>
<evidence type="ECO:0000256" key="4">
    <source>
        <dbReference type="SAM" id="Coils"/>
    </source>
</evidence>
<keyword evidence="8" id="KW-1185">Reference proteome</keyword>
<keyword evidence="2 7" id="KW-0418">Kinase</keyword>
<dbReference type="SUPFAM" id="SSF55874">
    <property type="entry name" value="ATPase domain of HSP90 chaperone/DNA topoisomerase II/histidine kinase"/>
    <property type="match status" value="1"/>
</dbReference>
<proteinExistence type="predicted"/>
<sequence length="390" mass="40874">MPAELPLEGTARGMTPPDRQEAVERWSYLWYLCYAVVTLAVAAAVLAQSETPAAYRAVAVAAIAATAILYAFWGRRPDAGAAFVVAILVAFAVGTFAVPTVSYLLFALSPLIFMVLGIRPAIVAVVCANLLPLAAGWLHFGAGFLTHLGPIFVMSAAVAVWLGVWINRMSEQSAERAALIAELESSRAEVARLSHEAGVAAERTRLAGEIHDTLAQGFTSIITLLQAADPGLADERLALAVRTARENLAESRSLVAALAPSALAAGSLPDAVRRQTARFTEETGTAATCRITGTARALPTAVEVVLLRAAQEALANARRHADAENVAVLLAFGADRVRLVVRDDGRGFEPATAHGFGVAGMRARAEQVNGTVTVHSDPGTGTVVEVEVPA</sequence>
<evidence type="ECO:0000256" key="3">
    <source>
        <dbReference type="ARBA" id="ARBA00023012"/>
    </source>
</evidence>